<feature type="non-terminal residue" evidence="2">
    <location>
        <position position="71"/>
    </location>
</feature>
<feature type="transmembrane region" description="Helical" evidence="1">
    <location>
        <begin position="7"/>
        <end position="30"/>
    </location>
</feature>
<keyword evidence="1" id="KW-0472">Membrane</keyword>
<reference evidence="2" key="1">
    <citation type="journal article" date="2013" name="Environ. Microbiol.">
        <title>Microbiota from the distal guts of lean and obese adolescents exhibit partial functional redundancy besides clear differences in community structure.</title>
        <authorList>
            <person name="Ferrer M."/>
            <person name="Ruiz A."/>
            <person name="Lanza F."/>
            <person name="Haange S.B."/>
            <person name="Oberbach A."/>
            <person name="Till H."/>
            <person name="Bargiela R."/>
            <person name="Campoy C."/>
            <person name="Segura M.T."/>
            <person name="Richter M."/>
            <person name="von Bergen M."/>
            <person name="Seifert J."/>
            <person name="Suarez A."/>
        </authorList>
    </citation>
    <scope>NUCLEOTIDE SEQUENCE</scope>
</reference>
<evidence type="ECO:0000313" key="2">
    <source>
        <dbReference type="EMBL" id="EKC71764.1"/>
    </source>
</evidence>
<protein>
    <submittedName>
        <fullName evidence="2">ABC-type dipeptide/oligopeptide/nickel transport system, permease</fullName>
    </submittedName>
</protein>
<accession>K1TVU3</accession>
<dbReference type="AlphaFoldDB" id="K1TVU3"/>
<gene>
    <name evidence="2" type="ORF">LEA_07092</name>
</gene>
<feature type="transmembrane region" description="Helical" evidence="1">
    <location>
        <begin position="50"/>
        <end position="69"/>
    </location>
</feature>
<evidence type="ECO:0000256" key="1">
    <source>
        <dbReference type="SAM" id="Phobius"/>
    </source>
</evidence>
<keyword evidence="1" id="KW-1133">Transmembrane helix</keyword>
<organism evidence="2">
    <name type="scientific">human gut metagenome</name>
    <dbReference type="NCBI Taxonomy" id="408170"/>
    <lineage>
        <taxon>unclassified sequences</taxon>
        <taxon>metagenomes</taxon>
        <taxon>organismal metagenomes</taxon>
    </lineage>
</organism>
<sequence>MQQGTVIILRMALSIPATINLESTLSYLGIGLGIETPSLGLILSKVRGFFLDYPYLLVFPASIVSIISISF</sequence>
<dbReference type="EMBL" id="AJWY01004656">
    <property type="protein sequence ID" value="EKC71764.1"/>
    <property type="molecule type" value="Genomic_DNA"/>
</dbReference>
<name>K1TVU3_9ZZZZ</name>
<proteinExistence type="predicted"/>
<comment type="caution">
    <text evidence="2">The sequence shown here is derived from an EMBL/GenBank/DDBJ whole genome shotgun (WGS) entry which is preliminary data.</text>
</comment>
<keyword evidence="1" id="KW-0812">Transmembrane</keyword>